<organism evidence="3 4">
    <name type="scientific">Clostridium kluyveri (strain NBRC 12016)</name>
    <dbReference type="NCBI Taxonomy" id="583346"/>
    <lineage>
        <taxon>Bacteria</taxon>
        <taxon>Bacillati</taxon>
        <taxon>Bacillota</taxon>
        <taxon>Clostridia</taxon>
        <taxon>Eubacteriales</taxon>
        <taxon>Clostridiaceae</taxon>
        <taxon>Clostridium</taxon>
    </lineage>
</organism>
<accession>B9E1I2</accession>
<dbReference type="Gene3D" id="3.40.1350.10">
    <property type="match status" value="1"/>
</dbReference>
<reference evidence="4" key="1">
    <citation type="submission" date="2005-09" db="EMBL/GenBank/DDBJ databases">
        <title>Complete genome sequence of Clostridium kluyveri and comparative genomics of Clostridia species.</title>
        <authorList>
            <person name="Inui M."/>
            <person name="Nonaka H."/>
            <person name="Shinoda Y."/>
            <person name="Ikenaga Y."/>
            <person name="Abe M."/>
            <person name="Naito K."/>
            <person name="Vertes A.A."/>
            <person name="Yukawa H."/>
        </authorList>
    </citation>
    <scope>NUCLEOTIDE SEQUENCE [LARGE SCALE GENOMIC DNA]</scope>
    <source>
        <strain evidence="4">NBRC 12016</strain>
    </source>
</reference>
<evidence type="ECO:0000313" key="4">
    <source>
        <dbReference type="Proteomes" id="UP000007969"/>
    </source>
</evidence>
<dbReference type="HOGENOM" id="CLU_115353_2_1_9"/>
<dbReference type="InterPro" id="IPR011335">
    <property type="entry name" value="Restrct_endonuc-II-like"/>
</dbReference>
<dbReference type="GO" id="GO:0003676">
    <property type="term" value="F:nucleic acid binding"/>
    <property type="evidence" value="ECO:0007669"/>
    <property type="project" value="InterPro"/>
</dbReference>
<evidence type="ECO:0000313" key="3">
    <source>
        <dbReference type="EMBL" id="BAH06357.1"/>
    </source>
</evidence>
<comment type="similarity">
    <text evidence="1 2">Belongs to the UPF0102 family.</text>
</comment>
<dbReference type="Proteomes" id="UP000007969">
    <property type="component" value="Chromosome"/>
</dbReference>
<dbReference type="HAMAP" id="MF_00048">
    <property type="entry name" value="UPF0102"/>
    <property type="match status" value="1"/>
</dbReference>
<dbReference type="PANTHER" id="PTHR34039">
    <property type="entry name" value="UPF0102 PROTEIN YRAN"/>
    <property type="match status" value="1"/>
</dbReference>
<proteinExistence type="inferred from homology"/>
<dbReference type="PANTHER" id="PTHR34039:SF1">
    <property type="entry name" value="UPF0102 PROTEIN YRAN"/>
    <property type="match status" value="1"/>
</dbReference>
<dbReference type="KEGG" id="ckr:CKR_1306"/>
<dbReference type="AlphaFoldDB" id="B9E1I2"/>
<dbReference type="SUPFAM" id="SSF52980">
    <property type="entry name" value="Restriction endonuclease-like"/>
    <property type="match status" value="1"/>
</dbReference>
<name>B9E1I2_CLOK1</name>
<protein>
    <recommendedName>
        <fullName evidence="2">UPF0102 protein CKR_1306</fullName>
    </recommendedName>
</protein>
<sequence length="162" mass="19046">MQLESNDLEVYRIKNNRGIMQIFITNDIIIKKVGNERGKFMHSFNKDIGSLGEDIAKNYLNQIGYTVLERNFRCKVGEIDIIGKDGDYICFIEVKSRYGKLYGNPCESVNYPKRLKIYKAANIYMLRKKLFKFNFRFDVIEIIFNTYNDVPSIKLIKDAFQI</sequence>
<evidence type="ECO:0000256" key="1">
    <source>
        <dbReference type="ARBA" id="ARBA00006738"/>
    </source>
</evidence>
<evidence type="ECO:0000256" key="2">
    <source>
        <dbReference type="HAMAP-Rule" id="MF_00048"/>
    </source>
</evidence>
<dbReference type="NCBIfam" id="TIGR00252">
    <property type="entry name" value="YraN family protein"/>
    <property type="match status" value="1"/>
</dbReference>
<dbReference type="NCBIfam" id="NF009150">
    <property type="entry name" value="PRK12497.1-3"/>
    <property type="match status" value="1"/>
</dbReference>
<dbReference type="CDD" id="cd20736">
    <property type="entry name" value="PoNe_Nuclease"/>
    <property type="match status" value="1"/>
</dbReference>
<dbReference type="InterPro" id="IPR011856">
    <property type="entry name" value="tRNA_endonuc-like_dom_sf"/>
</dbReference>
<dbReference type="InterPro" id="IPR003509">
    <property type="entry name" value="UPF0102_YraN-like"/>
</dbReference>
<dbReference type="EMBL" id="AP009049">
    <property type="protein sequence ID" value="BAH06357.1"/>
    <property type="molecule type" value="Genomic_DNA"/>
</dbReference>
<gene>
    <name evidence="3" type="ordered locus">CKR_1306</name>
</gene>
<dbReference type="Pfam" id="PF02021">
    <property type="entry name" value="UPF0102"/>
    <property type="match status" value="1"/>
</dbReference>